<dbReference type="HOGENOM" id="CLU_026126_9_3_0"/>
<dbReference type="PROSITE" id="PS51354">
    <property type="entry name" value="GLUTAREDOXIN_2"/>
    <property type="match status" value="1"/>
</dbReference>
<dbReference type="Proteomes" id="UP000007030">
    <property type="component" value="Chromosome"/>
</dbReference>
<dbReference type="KEGG" id="mhd:Marky_1789"/>
<evidence type="ECO:0000313" key="3">
    <source>
        <dbReference type="Proteomes" id="UP000007030"/>
    </source>
</evidence>
<dbReference type="InterPro" id="IPR051548">
    <property type="entry name" value="Grx-like_ET"/>
</dbReference>
<protein>
    <submittedName>
        <fullName evidence="2">Glutaredoxin</fullName>
    </submittedName>
</protein>
<dbReference type="SUPFAM" id="SSF52833">
    <property type="entry name" value="Thioredoxin-like"/>
    <property type="match status" value="1"/>
</dbReference>
<dbReference type="CDD" id="cd02976">
    <property type="entry name" value="NrdH"/>
    <property type="match status" value="1"/>
</dbReference>
<dbReference type="Pfam" id="PF00462">
    <property type="entry name" value="Glutaredoxin"/>
    <property type="match status" value="1"/>
</dbReference>
<feature type="domain" description="Glutaredoxin" evidence="1">
    <location>
        <begin position="2"/>
        <end position="60"/>
    </location>
</feature>
<organism evidence="2 3">
    <name type="scientific">Marinithermus hydrothermalis (strain DSM 14884 / JCM 11576 / T1)</name>
    <dbReference type="NCBI Taxonomy" id="869210"/>
    <lineage>
        <taxon>Bacteria</taxon>
        <taxon>Thermotogati</taxon>
        <taxon>Deinococcota</taxon>
        <taxon>Deinococci</taxon>
        <taxon>Thermales</taxon>
        <taxon>Thermaceae</taxon>
        <taxon>Marinithermus</taxon>
    </lineage>
</organism>
<dbReference type="Gene3D" id="3.40.30.10">
    <property type="entry name" value="Glutaredoxin"/>
    <property type="match status" value="1"/>
</dbReference>
<dbReference type="AlphaFoldDB" id="F2NPM1"/>
<accession>F2NPM1</accession>
<dbReference type="GO" id="GO:0009055">
    <property type="term" value="F:electron transfer activity"/>
    <property type="evidence" value="ECO:0007669"/>
    <property type="project" value="TreeGrafter"/>
</dbReference>
<dbReference type="InterPro" id="IPR002109">
    <property type="entry name" value="Glutaredoxin"/>
</dbReference>
<dbReference type="eggNOG" id="COG0695">
    <property type="taxonomic scope" value="Bacteria"/>
</dbReference>
<dbReference type="PANTHER" id="PTHR34386">
    <property type="entry name" value="GLUTAREDOXIN"/>
    <property type="match status" value="1"/>
</dbReference>
<dbReference type="STRING" id="869210.Marky_1789"/>
<dbReference type="GO" id="GO:0045454">
    <property type="term" value="P:cell redox homeostasis"/>
    <property type="evidence" value="ECO:0007669"/>
    <property type="project" value="TreeGrafter"/>
</dbReference>
<evidence type="ECO:0000313" key="2">
    <source>
        <dbReference type="EMBL" id="AEB12522.1"/>
    </source>
</evidence>
<keyword evidence="3" id="KW-1185">Reference proteome</keyword>
<evidence type="ECO:0000259" key="1">
    <source>
        <dbReference type="Pfam" id="PF00462"/>
    </source>
</evidence>
<dbReference type="InterPro" id="IPR036249">
    <property type="entry name" value="Thioredoxin-like_sf"/>
</dbReference>
<reference evidence="2 3" key="1">
    <citation type="journal article" date="2012" name="Stand. Genomic Sci.">
        <title>Complete genome sequence of the aerobic, heterotroph Marinithermus hydrothermalis type strain (T1(T)) from a deep-sea hydrothermal vent chimney.</title>
        <authorList>
            <person name="Copeland A."/>
            <person name="Gu W."/>
            <person name="Yasawong M."/>
            <person name="Lapidus A."/>
            <person name="Lucas S."/>
            <person name="Deshpande S."/>
            <person name="Pagani I."/>
            <person name="Tapia R."/>
            <person name="Cheng J.F."/>
            <person name="Goodwin L.A."/>
            <person name="Pitluck S."/>
            <person name="Liolios K."/>
            <person name="Ivanova N."/>
            <person name="Mavromatis K."/>
            <person name="Mikhailova N."/>
            <person name="Pati A."/>
            <person name="Chen A."/>
            <person name="Palaniappan K."/>
            <person name="Land M."/>
            <person name="Pan C."/>
            <person name="Brambilla E.M."/>
            <person name="Rohde M."/>
            <person name="Tindall B.J."/>
            <person name="Sikorski J."/>
            <person name="Goker M."/>
            <person name="Detter J.C."/>
            <person name="Bristow J."/>
            <person name="Eisen J.A."/>
            <person name="Markowitz V."/>
            <person name="Hugenholtz P."/>
            <person name="Kyrpides N.C."/>
            <person name="Klenk H.P."/>
            <person name="Woyke T."/>
        </authorList>
    </citation>
    <scope>NUCLEOTIDE SEQUENCE [LARGE SCALE GENOMIC DNA]</scope>
    <source>
        <strain evidence="3">DSM 14884 / JCM 11576 / T1</strain>
    </source>
</reference>
<gene>
    <name evidence="2" type="ordered locus">Marky_1789</name>
</gene>
<dbReference type="RefSeq" id="WP_013704568.1">
    <property type="nucleotide sequence ID" value="NC_015387.1"/>
</dbReference>
<dbReference type="EMBL" id="CP002630">
    <property type="protein sequence ID" value="AEB12522.1"/>
    <property type="molecule type" value="Genomic_DNA"/>
</dbReference>
<name>F2NPM1_MARHT</name>
<sequence length="86" mass="9580">MIQMYSTSWCPDCRACKQALVQLGLEFVEIDIDQDPAAEARVLELNGGRRSVPTLVYDGRAASMSRFSIAKLRRWLCEVGALEAVC</sequence>
<proteinExistence type="predicted"/>
<dbReference type="OrthoDB" id="9795531at2"/>
<dbReference type="PANTHER" id="PTHR34386:SF1">
    <property type="entry name" value="GLUTAREDOXIN-LIKE PROTEIN NRDH"/>
    <property type="match status" value="1"/>
</dbReference>